<comment type="caution">
    <text evidence="2">The sequence shown here is derived from an EMBL/GenBank/DDBJ whole genome shotgun (WGS) entry which is preliminary data.</text>
</comment>
<accession>A0A1X2GQV4</accession>
<evidence type="ECO:0000313" key="2">
    <source>
        <dbReference type="EMBL" id="ORX59460.1"/>
    </source>
</evidence>
<dbReference type="GO" id="GO:0005737">
    <property type="term" value="C:cytoplasm"/>
    <property type="evidence" value="ECO:0007669"/>
    <property type="project" value="TreeGrafter"/>
</dbReference>
<dbReference type="OrthoDB" id="243127at2759"/>
<organism evidence="2 3">
    <name type="scientific">Hesseltinella vesiculosa</name>
    <dbReference type="NCBI Taxonomy" id="101127"/>
    <lineage>
        <taxon>Eukaryota</taxon>
        <taxon>Fungi</taxon>
        <taxon>Fungi incertae sedis</taxon>
        <taxon>Mucoromycota</taxon>
        <taxon>Mucoromycotina</taxon>
        <taxon>Mucoromycetes</taxon>
        <taxon>Mucorales</taxon>
        <taxon>Cunninghamellaceae</taxon>
        <taxon>Hesseltinella</taxon>
    </lineage>
</organism>
<protein>
    <submittedName>
        <fullName evidence="2">PSP1-domain-containing protein</fullName>
    </submittedName>
</protein>
<name>A0A1X2GQV4_9FUNG</name>
<dbReference type="EMBL" id="MCGT01000005">
    <property type="protein sequence ID" value="ORX59460.1"/>
    <property type="molecule type" value="Genomic_DNA"/>
</dbReference>
<dbReference type="Pfam" id="PF04468">
    <property type="entry name" value="PSP1"/>
    <property type="match status" value="1"/>
</dbReference>
<evidence type="ECO:0000313" key="3">
    <source>
        <dbReference type="Proteomes" id="UP000242146"/>
    </source>
</evidence>
<proteinExistence type="predicted"/>
<feature type="domain" description="PSP1 C-terminal" evidence="1">
    <location>
        <begin position="78"/>
        <end position="163"/>
    </location>
</feature>
<evidence type="ECO:0000259" key="1">
    <source>
        <dbReference type="PROSITE" id="PS51411"/>
    </source>
</evidence>
<dbReference type="InterPro" id="IPR047767">
    <property type="entry name" value="PSP1-like"/>
</dbReference>
<dbReference type="PANTHER" id="PTHR43830">
    <property type="entry name" value="PROTEIN PSP1"/>
    <property type="match status" value="1"/>
</dbReference>
<sequence>MHHFLDSNTLLYTVEFKSNRRDICYIMQGDAFAPPLESLVLVEADRGRDLGKVVQVATANDLLENQQHDPSTLKSHVKRLFRMAEPGEIQSLKAKEKEEDQAVAFCQAKIKEKDLPMEVVSAEFQWDRRKLTFYFKADQRIDFRELVRELFKTYKTRIWMCALTAAQDELSG</sequence>
<dbReference type="NCBIfam" id="NF041131">
    <property type="entry name" value="RicT_YaaT_fam"/>
    <property type="match status" value="1"/>
</dbReference>
<gene>
    <name evidence="2" type="ORF">DM01DRAFT_1282359</name>
</gene>
<dbReference type="PROSITE" id="PS51411">
    <property type="entry name" value="PSP1_C"/>
    <property type="match status" value="1"/>
</dbReference>
<dbReference type="PANTHER" id="PTHR43830:SF3">
    <property type="entry name" value="PROTEIN PSP1"/>
    <property type="match status" value="1"/>
</dbReference>
<dbReference type="InterPro" id="IPR007557">
    <property type="entry name" value="PSP1_C"/>
</dbReference>
<dbReference type="Proteomes" id="UP000242146">
    <property type="component" value="Unassembled WGS sequence"/>
</dbReference>
<dbReference type="AlphaFoldDB" id="A0A1X2GQV4"/>
<reference evidence="2 3" key="1">
    <citation type="submission" date="2016-07" db="EMBL/GenBank/DDBJ databases">
        <title>Pervasive Adenine N6-methylation of Active Genes in Fungi.</title>
        <authorList>
            <consortium name="DOE Joint Genome Institute"/>
            <person name="Mondo S.J."/>
            <person name="Dannebaum R.O."/>
            <person name="Kuo R.C."/>
            <person name="Labutti K."/>
            <person name="Haridas S."/>
            <person name="Kuo A."/>
            <person name="Salamov A."/>
            <person name="Ahrendt S.R."/>
            <person name="Lipzen A."/>
            <person name="Sullivan W."/>
            <person name="Andreopoulos W.B."/>
            <person name="Clum A."/>
            <person name="Lindquist E."/>
            <person name="Daum C."/>
            <person name="Ramamoorthy G.K."/>
            <person name="Gryganskyi A."/>
            <person name="Culley D."/>
            <person name="Magnuson J.K."/>
            <person name="James T.Y."/>
            <person name="O'Malley M.A."/>
            <person name="Stajich J.E."/>
            <person name="Spatafora J.W."/>
            <person name="Visel A."/>
            <person name="Grigoriev I.V."/>
        </authorList>
    </citation>
    <scope>NUCLEOTIDE SEQUENCE [LARGE SCALE GENOMIC DNA]</scope>
    <source>
        <strain evidence="2 3">NRRL 3301</strain>
    </source>
</reference>
<keyword evidence="3" id="KW-1185">Reference proteome</keyword>